<name>A0AAN9F588_CROPI</name>
<proteinExistence type="predicted"/>
<feature type="compositionally biased region" description="Polar residues" evidence="1">
    <location>
        <begin position="225"/>
        <end position="234"/>
    </location>
</feature>
<keyword evidence="3" id="KW-1185">Reference proteome</keyword>
<evidence type="ECO:0000313" key="2">
    <source>
        <dbReference type="EMBL" id="KAK7268051.1"/>
    </source>
</evidence>
<organism evidence="2 3">
    <name type="scientific">Crotalaria pallida</name>
    <name type="common">Smooth rattlebox</name>
    <name type="synonym">Crotalaria striata</name>
    <dbReference type="NCBI Taxonomy" id="3830"/>
    <lineage>
        <taxon>Eukaryota</taxon>
        <taxon>Viridiplantae</taxon>
        <taxon>Streptophyta</taxon>
        <taxon>Embryophyta</taxon>
        <taxon>Tracheophyta</taxon>
        <taxon>Spermatophyta</taxon>
        <taxon>Magnoliopsida</taxon>
        <taxon>eudicotyledons</taxon>
        <taxon>Gunneridae</taxon>
        <taxon>Pentapetalae</taxon>
        <taxon>rosids</taxon>
        <taxon>fabids</taxon>
        <taxon>Fabales</taxon>
        <taxon>Fabaceae</taxon>
        <taxon>Papilionoideae</taxon>
        <taxon>50 kb inversion clade</taxon>
        <taxon>genistoids sensu lato</taxon>
        <taxon>core genistoids</taxon>
        <taxon>Crotalarieae</taxon>
        <taxon>Crotalaria</taxon>
    </lineage>
</organism>
<protein>
    <submittedName>
        <fullName evidence="2">Uncharacterized protein</fullName>
    </submittedName>
</protein>
<evidence type="ECO:0000256" key="1">
    <source>
        <dbReference type="SAM" id="MobiDB-lite"/>
    </source>
</evidence>
<sequence length="286" mass="30879">MEACGVVGLPTKGTTRSMTLLFSTLISSSAASVPSATKELQRMVKEIGALALSAHQLAKIVAAKGAAHLYLLHIVSQPDIVRSLPCGNYNVEFMGKDDGLGDGGPEDIRPENVGHGTLMMITLKKIFLALKMLLMQIIKLNHMRHVTRKMKIKAPVALKQTKTMKAPSPKQTKTKAATAPASTPANQAAPAPANSTPAPAKEHAPPKIYTTRSTSQFSVAIPISAPTQTQPVTTSKKRSSSDTMTRPFKAPRTQLISFNSATNRTTTEKVEKPVQRMKLQPIRPWK</sequence>
<dbReference type="EMBL" id="JAYWIO010000004">
    <property type="protein sequence ID" value="KAK7268051.1"/>
    <property type="molecule type" value="Genomic_DNA"/>
</dbReference>
<feature type="region of interest" description="Disordered" evidence="1">
    <location>
        <begin position="159"/>
        <end position="206"/>
    </location>
</feature>
<dbReference type="AlphaFoldDB" id="A0AAN9F588"/>
<feature type="compositionally biased region" description="Polar residues" evidence="1">
    <location>
        <begin position="254"/>
        <end position="265"/>
    </location>
</feature>
<accession>A0AAN9F588</accession>
<gene>
    <name evidence="2" type="ORF">RIF29_20735</name>
</gene>
<reference evidence="2 3" key="1">
    <citation type="submission" date="2024-01" db="EMBL/GenBank/DDBJ databases">
        <title>The genomes of 5 underutilized Papilionoideae crops provide insights into root nodulation and disease resistanc.</title>
        <authorList>
            <person name="Yuan L."/>
        </authorList>
    </citation>
    <scope>NUCLEOTIDE SEQUENCE [LARGE SCALE GENOMIC DNA]</scope>
    <source>
        <strain evidence="2">ZHUSHIDOU_FW_LH</strain>
        <tissue evidence="2">Leaf</tissue>
    </source>
</reference>
<evidence type="ECO:0000313" key="3">
    <source>
        <dbReference type="Proteomes" id="UP001372338"/>
    </source>
</evidence>
<dbReference type="Proteomes" id="UP001372338">
    <property type="component" value="Unassembled WGS sequence"/>
</dbReference>
<feature type="region of interest" description="Disordered" evidence="1">
    <location>
        <begin position="222"/>
        <end position="286"/>
    </location>
</feature>
<feature type="compositionally biased region" description="Low complexity" evidence="1">
    <location>
        <begin position="165"/>
        <end position="199"/>
    </location>
</feature>
<comment type="caution">
    <text evidence="2">The sequence shown here is derived from an EMBL/GenBank/DDBJ whole genome shotgun (WGS) entry which is preliminary data.</text>
</comment>